<dbReference type="EMBL" id="HBUF01384014">
    <property type="protein sequence ID" value="CAG6731410.1"/>
    <property type="molecule type" value="Transcribed_RNA"/>
</dbReference>
<feature type="chain" id="PRO_5036429061" evidence="2">
    <location>
        <begin position="18"/>
        <end position="127"/>
    </location>
</feature>
<organism evidence="3">
    <name type="scientific">Cacopsylla melanoneura</name>
    <dbReference type="NCBI Taxonomy" id="428564"/>
    <lineage>
        <taxon>Eukaryota</taxon>
        <taxon>Metazoa</taxon>
        <taxon>Ecdysozoa</taxon>
        <taxon>Arthropoda</taxon>
        <taxon>Hexapoda</taxon>
        <taxon>Insecta</taxon>
        <taxon>Pterygota</taxon>
        <taxon>Neoptera</taxon>
        <taxon>Paraneoptera</taxon>
        <taxon>Hemiptera</taxon>
        <taxon>Sternorrhyncha</taxon>
        <taxon>Psylloidea</taxon>
        <taxon>Psyllidae</taxon>
        <taxon>Psyllinae</taxon>
        <taxon>Cacopsylla</taxon>
    </lineage>
</organism>
<protein>
    <submittedName>
        <fullName evidence="3">Uncharacterized protein</fullName>
    </submittedName>
</protein>
<reference evidence="3" key="1">
    <citation type="submission" date="2021-05" db="EMBL/GenBank/DDBJ databases">
        <authorList>
            <person name="Alioto T."/>
            <person name="Alioto T."/>
            <person name="Gomez Garrido J."/>
        </authorList>
    </citation>
    <scope>NUCLEOTIDE SEQUENCE</scope>
</reference>
<feature type="transmembrane region" description="Helical" evidence="1">
    <location>
        <begin position="29"/>
        <end position="51"/>
    </location>
</feature>
<feature type="signal peptide" evidence="2">
    <location>
        <begin position="1"/>
        <end position="17"/>
    </location>
</feature>
<keyword evidence="1" id="KW-0812">Transmembrane</keyword>
<evidence type="ECO:0000256" key="2">
    <source>
        <dbReference type="SAM" id="SignalP"/>
    </source>
</evidence>
<evidence type="ECO:0000256" key="1">
    <source>
        <dbReference type="SAM" id="Phobius"/>
    </source>
</evidence>
<accession>A0A8D9DW10</accession>
<keyword evidence="1" id="KW-1133">Transmembrane helix</keyword>
<keyword evidence="2" id="KW-0732">Signal</keyword>
<proteinExistence type="predicted"/>
<sequence>MTFLCVLFFSALVIYLGVNETRVPHPKTFFFVHIFTIHMFTNLLEFVYYYYLIFSLLGIILNQKSVIPGQLCSVYSQLTSPYRAKLGITDIRQPKQYHSHEKIQLLNESQVGCRLSDSDISLLFVIQ</sequence>
<keyword evidence="1" id="KW-0472">Membrane</keyword>
<dbReference type="EMBL" id="HBUF01384015">
    <property type="protein sequence ID" value="CAG6731411.1"/>
    <property type="molecule type" value="Transcribed_RNA"/>
</dbReference>
<name>A0A8D9DW10_9HEMI</name>
<dbReference type="AlphaFoldDB" id="A0A8D9DW10"/>
<evidence type="ECO:0000313" key="3">
    <source>
        <dbReference type="EMBL" id="CAG6731411.1"/>
    </source>
</evidence>